<keyword evidence="3" id="KW-1185">Reference proteome</keyword>
<dbReference type="GeneID" id="9808011"/>
<protein>
    <submittedName>
        <fullName evidence="2">Uncharacterized protein</fullName>
    </submittedName>
</protein>
<dbReference type="InParanoid" id="E3N711"/>
<evidence type="ECO:0000313" key="3">
    <source>
        <dbReference type="Proteomes" id="UP000008281"/>
    </source>
</evidence>
<dbReference type="Proteomes" id="UP000008281">
    <property type="component" value="Unassembled WGS sequence"/>
</dbReference>
<organism evidence="3">
    <name type="scientific">Caenorhabditis remanei</name>
    <name type="common">Caenorhabditis vulgaris</name>
    <dbReference type="NCBI Taxonomy" id="31234"/>
    <lineage>
        <taxon>Eukaryota</taxon>
        <taxon>Metazoa</taxon>
        <taxon>Ecdysozoa</taxon>
        <taxon>Nematoda</taxon>
        <taxon>Chromadorea</taxon>
        <taxon>Rhabditida</taxon>
        <taxon>Rhabditina</taxon>
        <taxon>Rhabditomorpha</taxon>
        <taxon>Rhabditoidea</taxon>
        <taxon>Rhabditidae</taxon>
        <taxon>Peloderinae</taxon>
        <taxon>Caenorhabditis</taxon>
    </lineage>
</organism>
<sequence length="296" mass="32031">MNSKPENNNYKENDKQNLLEKILAKIKELYKKVCDYFTDSGSGSFESSESVVPTVGEITKHGIHGFIIGIIENLVRFVVKVGGPRASNIVTIYDLNSISSLGNPKWYARVDMPHTNVPYHHINVNKAVTGLPDPHIPISAFAAETAGTVGRVLEILNTLAPYLIAVFVAYDVYLIGASAAKDYKNRSSRNTIKTIIDILMGLLGGYGGYFAGAAIGTAIFPGIGTLVGGLIGGIAGGIAVGSGGHITSEMLMDLFRYDIDDFYCAECGEEFENRRYLNGIQEKCKKCRPAKSVSSH</sequence>
<feature type="transmembrane region" description="Helical" evidence="1">
    <location>
        <begin position="198"/>
        <end position="220"/>
    </location>
</feature>
<keyword evidence="1" id="KW-1133">Transmembrane helix</keyword>
<accession>E3N711</accession>
<name>E3N711_CAERE</name>
<dbReference type="RefSeq" id="XP_003095819.2">
    <property type="nucleotide sequence ID" value="XM_003095771.2"/>
</dbReference>
<keyword evidence="1" id="KW-0812">Transmembrane</keyword>
<proteinExistence type="predicted"/>
<keyword evidence="1" id="KW-0472">Membrane</keyword>
<feature type="transmembrane region" description="Helical" evidence="1">
    <location>
        <begin position="159"/>
        <end position="177"/>
    </location>
</feature>
<gene>
    <name evidence="2" type="ORF">CRE_12239</name>
</gene>
<dbReference type="OrthoDB" id="5828862at2759"/>
<dbReference type="EMBL" id="DS268544">
    <property type="protein sequence ID" value="EFO88338.1"/>
    <property type="molecule type" value="Genomic_DNA"/>
</dbReference>
<dbReference type="PANTHER" id="PTHR21525">
    <property type="entry name" value="MOTILE SPERM PROTEIN"/>
    <property type="match status" value="1"/>
</dbReference>
<dbReference type="CTD" id="9808011"/>
<feature type="transmembrane region" description="Helical" evidence="1">
    <location>
        <begin position="226"/>
        <end position="246"/>
    </location>
</feature>
<reference evidence="2" key="1">
    <citation type="submission" date="2007-07" db="EMBL/GenBank/DDBJ databases">
        <title>PCAP assembly of the Caenorhabditis remanei genome.</title>
        <authorList>
            <consortium name="The Caenorhabditis remanei Sequencing Consortium"/>
            <person name="Wilson R.K."/>
        </authorList>
    </citation>
    <scope>NUCLEOTIDE SEQUENCE [LARGE SCALE GENOMIC DNA]</scope>
    <source>
        <strain evidence="2">PB4641</strain>
    </source>
</reference>
<dbReference type="eggNOG" id="ENOG502TCMB">
    <property type="taxonomic scope" value="Eukaryota"/>
</dbReference>
<dbReference type="STRING" id="31234.E3N711"/>
<evidence type="ECO:0000256" key="1">
    <source>
        <dbReference type="SAM" id="Phobius"/>
    </source>
</evidence>
<dbReference type="HOGENOM" id="CLU_073932_0_0_1"/>
<dbReference type="KEGG" id="crq:GCK72_009224"/>
<evidence type="ECO:0000313" key="2">
    <source>
        <dbReference type="EMBL" id="EFO88338.1"/>
    </source>
</evidence>
<dbReference type="AlphaFoldDB" id="E3N711"/>
<dbReference type="PANTHER" id="PTHR21525:SF9">
    <property type="entry name" value="CHANNEL_COLICIN DOMAIN-CONTAINING PROTEIN"/>
    <property type="match status" value="1"/>
</dbReference>